<protein>
    <submittedName>
        <fullName evidence="1">Uncharacterized protein</fullName>
    </submittedName>
</protein>
<evidence type="ECO:0000313" key="1">
    <source>
        <dbReference type="EMBL" id="JAE24979.1"/>
    </source>
</evidence>
<reference evidence="1" key="2">
    <citation type="journal article" date="2015" name="Data Brief">
        <title>Shoot transcriptome of the giant reed, Arundo donax.</title>
        <authorList>
            <person name="Barrero R.A."/>
            <person name="Guerrero F.D."/>
            <person name="Moolhuijzen P."/>
            <person name="Goolsby J.A."/>
            <person name="Tidwell J."/>
            <person name="Bellgard S.E."/>
            <person name="Bellgard M.I."/>
        </authorList>
    </citation>
    <scope>NUCLEOTIDE SEQUENCE</scope>
    <source>
        <tissue evidence="1">Shoot tissue taken approximately 20 cm above the soil surface</tissue>
    </source>
</reference>
<reference evidence="1" key="1">
    <citation type="submission" date="2014-09" db="EMBL/GenBank/DDBJ databases">
        <authorList>
            <person name="Magalhaes I.L.F."/>
            <person name="Oliveira U."/>
            <person name="Santos F.R."/>
            <person name="Vidigal T.H.D.A."/>
            <person name="Brescovit A.D."/>
            <person name="Santos A.J."/>
        </authorList>
    </citation>
    <scope>NUCLEOTIDE SEQUENCE</scope>
    <source>
        <tissue evidence="1">Shoot tissue taken approximately 20 cm above the soil surface</tissue>
    </source>
</reference>
<name>A0A0A9GNH7_ARUDO</name>
<sequence length="11" mass="1258">MSKQLHGSRSQ</sequence>
<proteinExistence type="predicted"/>
<accession>A0A0A9GNH7</accession>
<dbReference type="EMBL" id="GBRH01172917">
    <property type="protein sequence ID" value="JAE24979.1"/>
    <property type="molecule type" value="Transcribed_RNA"/>
</dbReference>
<organism evidence="1">
    <name type="scientific">Arundo donax</name>
    <name type="common">Giant reed</name>
    <name type="synonym">Donax arundinaceus</name>
    <dbReference type="NCBI Taxonomy" id="35708"/>
    <lineage>
        <taxon>Eukaryota</taxon>
        <taxon>Viridiplantae</taxon>
        <taxon>Streptophyta</taxon>
        <taxon>Embryophyta</taxon>
        <taxon>Tracheophyta</taxon>
        <taxon>Spermatophyta</taxon>
        <taxon>Magnoliopsida</taxon>
        <taxon>Liliopsida</taxon>
        <taxon>Poales</taxon>
        <taxon>Poaceae</taxon>
        <taxon>PACMAD clade</taxon>
        <taxon>Arundinoideae</taxon>
        <taxon>Arundineae</taxon>
        <taxon>Arundo</taxon>
    </lineage>
</organism>